<protein>
    <submittedName>
        <fullName evidence="2">Uncharacterized protein</fullName>
    </submittedName>
</protein>
<keyword evidence="3" id="KW-1185">Reference proteome</keyword>
<reference evidence="2" key="1">
    <citation type="submission" date="2022-11" db="EMBL/GenBank/DDBJ databases">
        <title>Genome Sequence of Cubamyces cubensis.</title>
        <authorList>
            <person name="Buettner E."/>
        </authorList>
    </citation>
    <scope>NUCLEOTIDE SEQUENCE</scope>
    <source>
        <strain evidence="2">MPL-01</strain>
    </source>
</reference>
<proteinExistence type="predicted"/>
<gene>
    <name evidence="2" type="ORF">ONZ51_g6563</name>
</gene>
<dbReference type="AlphaFoldDB" id="A0AAD7TTZ5"/>
<evidence type="ECO:0000313" key="2">
    <source>
        <dbReference type="EMBL" id="KAJ8475445.1"/>
    </source>
</evidence>
<comment type="caution">
    <text evidence="2">The sequence shown here is derived from an EMBL/GenBank/DDBJ whole genome shotgun (WGS) entry which is preliminary data.</text>
</comment>
<dbReference type="EMBL" id="JAPEVG010000159">
    <property type="protein sequence ID" value="KAJ8475445.1"/>
    <property type="molecule type" value="Genomic_DNA"/>
</dbReference>
<name>A0AAD7TTZ5_9APHY</name>
<dbReference type="Proteomes" id="UP001215151">
    <property type="component" value="Unassembled WGS sequence"/>
</dbReference>
<evidence type="ECO:0000313" key="3">
    <source>
        <dbReference type="Proteomes" id="UP001215151"/>
    </source>
</evidence>
<evidence type="ECO:0000256" key="1">
    <source>
        <dbReference type="SAM" id="MobiDB-lite"/>
    </source>
</evidence>
<accession>A0AAD7TTZ5</accession>
<sequence length="545" mass="62270">MASPGPRSLTLEGLPDDVLFLIAQKVPQTRFDGLQDMASTSWRLRHICIPIVFAHCYMDVPHEDVPVDFRPFVRKLTCYGPTTYMGATKFEEMFRARLEPLPNLICVRFHRTSVGVTPALIDIVLKKVPRLEIDWSARWSYNGPIQADRIYTVPNTLTHLSYEPFTWRDSLTGQALEAEFALESRYLVQLLCGMHANAQSLLLPMESAPLAAMLELPWPNIRDLSLRGQYPASLSERLFPEFLIRVLPQLQSLCVRAAPQNTHPRPPILGPSMTSESITLPDLRSLTVAYPDPADAIFNISAPRLTHLSLCDQPRYYYARGVPEHVPDWFAAPILRASECLGILQRMETPLLESIELVYQADTAEDDLLRHLATYPRLEIVELHRYREHDPDPVPYVHVVTALSAISCLRRLYLNLDFQEMPPVRDKTLWRHTWNARPWVDFRNAQAQEFLKILQSCPRFEYLALLDPRLLTYCEHVAIKAAAALMLEDAARPDPRARPPLSARTSRAPLDTLETERNQAGTDDLKYRGKHLLKHLPINTTTRAR</sequence>
<organism evidence="2 3">
    <name type="scientific">Trametes cubensis</name>
    <dbReference type="NCBI Taxonomy" id="1111947"/>
    <lineage>
        <taxon>Eukaryota</taxon>
        <taxon>Fungi</taxon>
        <taxon>Dikarya</taxon>
        <taxon>Basidiomycota</taxon>
        <taxon>Agaricomycotina</taxon>
        <taxon>Agaricomycetes</taxon>
        <taxon>Polyporales</taxon>
        <taxon>Polyporaceae</taxon>
        <taxon>Trametes</taxon>
    </lineage>
</organism>
<feature type="region of interest" description="Disordered" evidence="1">
    <location>
        <begin position="493"/>
        <end position="524"/>
    </location>
</feature>